<evidence type="ECO:0000313" key="2">
    <source>
        <dbReference type="Proteomes" id="UP000790709"/>
    </source>
</evidence>
<name>A0ACB8B1T5_9AGAM</name>
<dbReference type="Proteomes" id="UP000790709">
    <property type="component" value="Unassembled WGS sequence"/>
</dbReference>
<evidence type="ECO:0000313" key="1">
    <source>
        <dbReference type="EMBL" id="KAH7919612.1"/>
    </source>
</evidence>
<organism evidence="1 2">
    <name type="scientific">Leucogyrophana mollusca</name>
    <dbReference type="NCBI Taxonomy" id="85980"/>
    <lineage>
        <taxon>Eukaryota</taxon>
        <taxon>Fungi</taxon>
        <taxon>Dikarya</taxon>
        <taxon>Basidiomycota</taxon>
        <taxon>Agaricomycotina</taxon>
        <taxon>Agaricomycetes</taxon>
        <taxon>Agaricomycetidae</taxon>
        <taxon>Boletales</taxon>
        <taxon>Boletales incertae sedis</taxon>
        <taxon>Leucogyrophana</taxon>
    </lineage>
</organism>
<protein>
    <submittedName>
        <fullName evidence="1">Uncharacterized protein</fullName>
    </submittedName>
</protein>
<accession>A0ACB8B1T5</accession>
<dbReference type="EMBL" id="MU266644">
    <property type="protein sequence ID" value="KAH7919612.1"/>
    <property type="molecule type" value="Genomic_DNA"/>
</dbReference>
<sequence length="80" mass="9490">MQLKPLYNLRCTDAPRTPFVDHADIIQYIDLPSREAVYEILRSALWEFVRKGIVHEKVRVLFSLTSRCPFNFNFIHLPSR</sequence>
<comment type="caution">
    <text evidence="1">The sequence shown here is derived from an EMBL/GenBank/DDBJ whole genome shotgun (WGS) entry which is preliminary data.</text>
</comment>
<proteinExistence type="predicted"/>
<keyword evidence="2" id="KW-1185">Reference proteome</keyword>
<reference evidence="1" key="1">
    <citation type="journal article" date="2021" name="New Phytol.">
        <title>Evolutionary innovations through gain and loss of genes in the ectomycorrhizal Boletales.</title>
        <authorList>
            <person name="Wu G."/>
            <person name="Miyauchi S."/>
            <person name="Morin E."/>
            <person name="Kuo A."/>
            <person name="Drula E."/>
            <person name="Varga T."/>
            <person name="Kohler A."/>
            <person name="Feng B."/>
            <person name="Cao Y."/>
            <person name="Lipzen A."/>
            <person name="Daum C."/>
            <person name="Hundley H."/>
            <person name="Pangilinan J."/>
            <person name="Johnson J."/>
            <person name="Barry K."/>
            <person name="LaButti K."/>
            <person name="Ng V."/>
            <person name="Ahrendt S."/>
            <person name="Min B."/>
            <person name="Choi I.G."/>
            <person name="Park H."/>
            <person name="Plett J.M."/>
            <person name="Magnuson J."/>
            <person name="Spatafora J.W."/>
            <person name="Nagy L.G."/>
            <person name="Henrissat B."/>
            <person name="Grigoriev I.V."/>
            <person name="Yang Z.L."/>
            <person name="Xu J."/>
            <person name="Martin F.M."/>
        </authorList>
    </citation>
    <scope>NUCLEOTIDE SEQUENCE</scope>
    <source>
        <strain evidence="1">KUC20120723A-06</strain>
    </source>
</reference>
<gene>
    <name evidence="1" type="ORF">BV22DRAFT_1022666</name>
</gene>